<accession>A0A6C0EM64</accession>
<protein>
    <submittedName>
        <fullName evidence="1">Uncharacterized protein</fullName>
    </submittedName>
</protein>
<evidence type="ECO:0000313" key="1">
    <source>
        <dbReference type="EMBL" id="QHT30256.1"/>
    </source>
</evidence>
<name>A0A6C0EM64_9ZZZZ</name>
<sequence>MNNVKKNRTGLRLLGSVSGNYSRFTMNKTQQNQPVYSKVQPRCPGIKGQRGEENCAGSNTNVGCKTCYGCTYTFDVSSNAFGGAYPSYGSFASVNLIVDNSNNPPCEWQYNAIVEGFNVNGGQQPLKNASVTINIENNKCVGDISGVYFYTPVGGANGVYIGQFKNCNNETEDISGNEMSTPIANLFAITAKRMGAPYRNPIAGWRNSLNCNYKDCSGGVDGGTSNWGKQPTNTVYKDNYSGGIVNNISGGGCCAKDCSNNIVHRPGIEGRTHRPIIRSGMQEKRPCCIDINGKCNKKNDYSFSYQQYLNNSRCMSYERSLEKYVVHGSAGCGIDKNGKKYCKNSYRKSSCCECGCSVSPSTGGCSNKAETKTIYKPSNKKFSHQGAVSSGSRLDRLKLDAIRASNSKCVKGKRCEVIKSKFTDGGTYEVPNGKYDAGKPRFTGWMFNGHHQEVKGRVYNMVRYNQQPLGIPQLTAHRLTLSQGGNGCGPKQCFPRTLNLGSNRPTAAGNRARIPGSKCPDGSVNPCNKCGDNSIAPCNNIPNQTGQGVPCC</sequence>
<dbReference type="EMBL" id="MN738894">
    <property type="protein sequence ID" value="QHT30256.1"/>
    <property type="molecule type" value="Genomic_DNA"/>
</dbReference>
<organism evidence="1">
    <name type="scientific">viral metagenome</name>
    <dbReference type="NCBI Taxonomy" id="1070528"/>
    <lineage>
        <taxon>unclassified sequences</taxon>
        <taxon>metagenomes</taxon>
        <taxon>organismal metagenomes</taxon>
    </lineage>
</organism>
<proteinExistence type="predicted"/>
<dbReference type="AlphaFoldDB" id="A0A6C0EM64"/>
<reference evidence="1" key="1">
    <citation type="journal article" date="2020" name="Nature">
        <title>Giant virus diversity and host interactions through global metagenomics.</title>
        <authorList>
            <person name="Schulz F."/>
            <person name="Roux S."/>
            <person name="Paez-Espino D."/>
            <person name="Jungbluth S."/>
            <person name="Walsh D.A."/>
            <person name="Denef V.J."/>
            <person name="McMahon K.D."/>
            <person name="Konstantinidis K.T."/>
            <person name="Eloe-Fadrosh E.A."/>
            <person name="Kyrpides N.C."/>
            <person name="Woyke T."/>
        </authorList>
    </citation>
    <scope>NUCLEOTIDE SEQUENCE</scope>
    <source>
        <strain evidence="1">GVMAG-M-3300009149-34</strain>
    </source>
</reference>